<proteinExistence type="predicted"/>
<gene>
    <name evidence="3" type="ORF">AUMI_13230</name>
</gene>
<dbReference type="AlphaFoldDB" id="A0A173LV84"/>
<dbReference type="OrthoDB" id="9803017at2"/>
<dbReference type="NCBIfam" id="TIGR00095">
    <property type="entry name" value="16S rRNA (guanine(966)-N(2))-methyltransferase RsmD"/>
    <property type="match status" value="1"/>
</dbReference>
<evidence type="ECO:0000313" key="4">
    <source>
        <dbReference type="Proteomes" id="UP000243847"/>
    </source>
</evidence>
<name>A0A173LV84_9MICO</name>
<dbReference type="PIRSF" id="PIRSF004553">
    <property type="entry name" value="CHP00095"/>
    <property type="match status" value="1"/>
</dbReference>
<evidence type="ECO:0000256" key="2">
    <source>
        <dbReference type="ARBA" id="ARBA00022679"/>
    </source>
</evidence>
<dbReference type="GO" id="GO:0031167">
    <property type="term" value="P:rRNA methylation"/>
    <property type="evidence" value="ECO:0007669"/>
    <property type="project" value="InterPro"/>
</dbReference>
<dbReference type="PANTHER" id="PTHR43542:SF1">
    <property type="entry name" value="METHYLTRANSFERASE"/>
    <property type="match status" value="1"/>
</dbReference>
<dbReference type="InterPro" id="IPR004398">
    <property type="entry name" value="RNA_MeTrfase_RsmD"/>
</dbReference>
<dbReference type="InterPro" id="IPR029063">
    <property type="entry name" value="SAM-dependent_MTases_sf"/>
</dbReference>
<dbReference type="EMBL" id="AP017457">
    <property type="protein sequence ID" value="BAU98865.1"/>
    <property type="molecule type" value="Genomic_DNA"/>
</dbReference>
<sequence>MTRIISGFAGSRELKVPKTGTRPTSDRVREAIFSALESRELITQARVLDLYAGSGALALEALSRGASHVVMVEKNPQAGALLKANAELIRSSGKLPSSACSVHLASVMSFLSTFTGEPFDIVFIDPPYELSNEEITEVLRQLIPLLASEADVVLERSTRSGLPEIPQGLSLDKSKAYGETTIHWLYQA</sequence>
<dbReference type="GO" id="GO:0003676">
    <property type="term" value="F:nucleic acid binding"/>
    <property type="evidence" value="ECO:0007669"/>
    <property type="project" value="InterPro"/>
</dbReference>
<dbReference type="GeneID" id="80451510"/>
<dbReference type="PROSITE" id="PS00092">
    <property type="entry name" value="N6_MTASE"/>
    <property type="match status" value="1"/>
</dbReference>
<keyword evidence="2 3" id="KW-0808">Transferase</keyword>
<organism evidence="3 4">
    <name type="scientific">Aurantimicrobium minutum</name>
    <dbReference type="NCBI Taxonomy" id="708131"/>
    <lineage>
        <taxon>Bacteria</taxon>
        <taxon>Bacillati</taxon>
        <taxon>Actinomycetota</taxon>
        <taxon>Actinomycetes</taxon>
        <taxon>Micrococcales</taxon>
        <taxon>Microbacteriaceae</taxon>
        <taxon>Aurantimicrobium</taxon>
    </lineage>
</organism>
<accession>A0A173LV84</accession>
<dbReference type="PANTHER" id="PTHR43542">
    <property type="entry name" value="METHYLTRANSFERASE"/>
    <property type="match status" value="1"/>
</dbReference>
<dbReference type="Pfam" id="PF03602">
    <property type="entry name" value="Cons_hypoth95"/>
    <property type="match status" value="1"/>
</dbReference>
<protein>
    <submittedName>
        <fullName evidence="3">DNA methyltransferase</fullName>
    </submittedName>
</protein>
<dbReference type="GO" id="GO:0008168">
    <property type="term" value="F:methyltransferase activity"/>
    <property type="evidence" value="ECO:0007669"/>
    <property type="project" value="UniProtKB-KW"/>
</dbReference>
<dbReference type="KEGG" id="amin:AUMI_13230"/>
<evidence type="ECO:0000313" key="3">
    <source>
        <dbReference type="EMBL" id="BAU98865.1"/>
    </source>
</evidence>
<dbReference type="Gene3D" id="3.40.50.150">
    <property type="entry name" value="Vaccinia Virus protein VP39"/>
    <property type="match status" value="1"/>
</dbReference>
<keyword evidence="1 3" id="KW-0489">Methyltransferase</keyword>
<dbReference type="RefSeq" id="WP_096380602.1">
    <property type="nucleotide sequence ID" value="NZ_AP017457.1"/>
</dbReference>
<dbReference type="SUPFAM" id="SSF53335">
    <property type="entry name" value="S-adenosyl-L-methionine-dependent methyltransferases"/>
    <property type="match status" value="1"/>
</dbReference>
<dbReference type="InterPro" id="IPR002052">
    <property type="entry name" value="DNA_methylase_N6_adenine_CS"/>
</dbReference>
<dbReference type="Proteomes" id="UP000243847">
    <property type="component" value="Chromosome sequence1"/>
</dbReference>
<reference evidence="3 4" key="1">
    <citation type="journal article" date="2016" name="Genome Announc.">
        <title>Complete Genome Sequence of Aurantimicrobium minutum Type Strain KNCT, a Planktonic Ultramicrobacterium Isolated from River Water.</title>
        <authorList>
            <person name="Nakai R."/>
            <person name="Fujisawa T."/>
            <person name="Nakamura Y."/>
            <person name="Nishide H."/>
            <person name="Uchiyama I."/>
            <person name="Baba T."/>
            <person name="Toyoda A."/>
            <person name="Fujiyama A."/>
            <person name="Naganuma T."/>
            <person name="Niki H."/>
        </authorList>
    </citation>
    <scope>NUCLEOTIDE SEQUENCE [LARGE SCALE GENOMIC DNA]</scope>
    <source>
        <strain evidence="3 4">KNC</strain>
    </source>
</reference>
<evidence type="ECO:0000256" key="1">
    <source>
        <dbReference type="ARBA" id="ARBA00022603"/>
    </source>
</evidence>
<dbReference type="CDD" id="cd02440">
    <property type="entry name" value="AdoMet_MTases"/>
    <property type="match status" value="1"/>
</dbReference>